<evidence type="ECO:0000259" key="1">
    <source>
        <dbReference type="Pfam" id="PF13649"/>
    </source>
</evidence>
<organism evidence="2 3">
    <name type="scientific">Ligilactobacillus murinus</name>
    <dbReference type="NCBI Taxonomy" id="1622"/>
    <lineage>
        <taxon>Bacteria</taxon>
        <taxon>Bacillati</taxon>
        <taxon>Bacillota</taxon>
        <taxon>Bacilli</taxon>
        <taxon>Lactobacillales</taxon>
        <taxon>Lactobacillaceae</taxon>
        <taxon>Ligilactobacillus</taxon>
    </lineage>
</organism>
<dbReference type="AlphaFoldDB" id="A0A4S2EFD2"/>
<dbReference type="RefSeq" id="WP_135942237.1">
    <property type="nucleotide sequence ID" value="NZ_JAASIZ010000058.1"/>
</dbReference>
<feature type="domain" description="Methyltransferase" evidence="1">
    <location>
        <begin position="27"/>
        <end position="124"/>
    </location>
</feature>
<dbReference type="PANTHER" id="PTHR44068">
    <property type="entry name" value="ZGC:194242"/>
    <property type="match status" value="1"/>
</dbReference>
<dbReference type="GO" id="GO:0008168">
    <property type="term" value="F:methyltransferase activity"/>
    <property type="evidence" value="ECO:0007669"/>
    <property type="project" value="UniProtKB-KW"/>
</dbReference>
<dbReference type="Proteomes" id="UP000306855">
    <property type="component" value="Unassembled WGS sequence"/>
</dbReference>
<dbReference type="InterPro" id="IPR050447">
    <property type="entry name" value="Erg6_SMT_methyltransf"/>
</dbReference>
<protein>
    <submittedName>
        <fullName evidence="2">Class I SAM-dependent methyltransferase</fullName>
    </submittedName>
</protein>
<dbReference type="PANTHER" id="PTHR44068:SF11">
    <property type="entry name" value="GERANYL DIPHOSPHATE 2-C-METHYLTRANSFERASE"/>
    <property type="match status" value="1"/>
</dbReference>
<sequence length="166" mass="18832">MFIFYIAGKQATDRLLAQGNITQQTKVLEVACNRGTTMLELAQKYDCQVIGIDLDAKVVAKAKENIKRYGLEEKLSVQQGNAFKLPFAAETFDIVINEVMLTMFPDVSKQKALAEYYRVLKPGGKLLTHDVSLIKEDLELVAKLGQTINVHVTPLTRRKWEERFKQ</sequence>
<keyword evidence="2" id="KW-0489">Methyltransferase</keyword>
<dbReference type="SUPFAM" id="SSF53335">
    <property type="entry name" value="S-adenosyl-L-methionine-dependent methyltransferases"/>
    <property type="match status" value="1"/>
</dbReference>
<proteinExistence type="predicted"/>
<dbReference type="EMBL" id="SRYK01000040">
    <property type="protein sequence ID" value="TGY54508.1"/>
    <property type="molecule type" value="Genomic_DNA"/>
</dbReference>
<keyword evidence="2" id="KW-0808">Transferase</keyword>
<evidence type="ECO:0000313" key="2">
    <source>
        <dbReference type="EMBL" id="TGY54508.1"/>
    </source>
</evidence>
<reference evidence="2 3" key="1">
    <citation type="submission" date="2019-04" db="EMBL/GenBank/DDBJ databases">
        <title>Microbes associate with the intestines of laboratory mice.</title>
        <authorList>
            <person name="Navarre W."/>
            <person name="Wong E."/>
            <person name="Huang K."/>
            <person name="Tropini C."/>
            <person name="Ng K."/>
            <person name="Yu B."/>
        </authorList>
    </citation>
    <scope>NUCLEOTIDE SEQUENCE [LARGE SCALE GENOMIC DNA]</scope>
    <source>
        <strain evidence="2 3">NM26_J9</strain>
    </source>
</reference>
<gene>
    <name evidence="2" type="ORF">E5340_07715</name>
</gene>
<dbReference type="Gene3D" id="3.40.50.150">
    <property type="entry name" value="Vaccinia Virus protein VP39"/>
    <property type="match status" value="1"/>
</dbReference>
<dbReference type="InterPro" id="IPR041698">
    <property type="entry name" value="Methyltransf_25"/>
</dbReference>
<dbReference type="Pfam" id="PF13649">
    <property type="entry name" value="Methyltransf_25"/>
    <property type="match status" value="1"/>
</dbReference>
<evidence type="ECO:0000313" key="3">
    <source>
        <dbReference type="Proteomes" id="UP000306855"/>
    </source>
</evidence>
<comment type="caution">
    <text evidence="2">The sequence shown here is derived from an EMBL/GenBank/DDBJ whole genome shotgun (WGS) entry which is preliminary data.</text>
</comment>
<name>A0A4S2EFD2_9LACO</name>
<dbReference type="CDD" id="cd02440">
    <property type="entry name" value="AdoMet_MTases"/>
    <property type="match status" value="1"/>
</dbReference>
<accession>A0A4S2EFD2</accession>
<dbReference type="GO" id="GO:0032259">
    <property type="term" value="P:methylation"/>
    <property type="evidence" value="ECO:0007669"/>
    <property type="project" value="UniProtKB-KW"/>
</dbReference>
<dbReference type="InterPro" id="IPR029063">
    <property type="entry name" value="SAM-dependent_MTases_sf"/>
</dbReference>